<accession>A0A818TJV9</accession>
<dbReference type="EMBL" id="CAJOAY010000523">
    <property type="protein sequence ID" value="CAF3684194.1"/>
    <property type="molecule type" value="Genomic_DNA"/>
</dbReference>
<dbReference type="SUPFAM" id="SSF103481">
    <property type="entry name" value="Multidrug resistance efflux transporter EmrE"/>
    <property type="match status" value="1"/>
</dbReference>
<keyword evidence="3 6" id="KW-0812">Transmembrane</keyword>
<dbReference type="InterPro" id="IPR037185">
    <property type="entry name" value="EmrE-like"/>
</dbReference>
<dbReference type="Proteomes" id="UP000663881">
    <property type="component" value="Unassembled WGS sequence"/>
</dbReference>
<evidence type="ECO:0000256" key="4">
    <source>
        <dbReference type="ARBA" id="ARBA00022989"/>
    </source>
</evidence>
<dbReference type="GO" id="GO:0016020">
    <property type="term" value="C:membrane"/>
    <property type="evidence" value="ECO:0007669"/>
    <property type="project" value="UniProtKB-SubCell"/>
</dbReference>
<feature type="transmembrane region" description="Helical" evidence="6">
    <location>
        <begin position="6"/>
        <end position="26"/>
    </location>
</feature>
<evidence type="ECO:0000313" key="8">
    <source>
        <dbReference type="Proteomes" id="UP000663881"/>
    </source>
</evidence>
<keyword evidence="5 6" id="KW-0472">Membrane</keyword>
<evidence type="ECO:0008006" key="9">
    <source>
        <dbReference type="Google" id="ProtNLM"/>
    </source>
</evidence>
<comment type="similarity">
    <text evidence="2">Belongs to the NIPA family.</text>
</comment>
<evidence type="ECO:0000256" key="5">
    <source>
        <dbReference type="ARBA" id="ARBA00023136"/>
    </source>
</evidence>
<protein>
    <recommendedName>
        <fullName evidence="9">Magnesium transporter</fullName>
    </recommendedName>
</protein>
<dbReference type="GO" id="GO:0015095">
    <property type="term" value="F:magnesium ion transmembrane transporter activity"/>
    <property type="evidence" value="ECO:0007669"/>
    <property type="project" value="InterPro"/>
</dbReference>
<feature type="transmembrane region" description="Helical" evidence="6">
    <location>
        <begin position="129"/>
        <end position="155"/>
    </location>
</feature>
<keyword evidence="4 6" id="KW-1133">Transmembrane helix</keyword>
<feature type="transmembrane region" description="Helical" evidence="6">
    <location>
        <begin position="175"/>
        <end position="201"/>
    </location>
</feature>
<dbReference type="Pfam" id="PF05653">
    <property type="entry name" value="Mg_trans_NIPA"/>
    <property type="match status" value="1"/>
</dbReference>
<dbReference type="PANTHER" id="PTHR12570:SF92">
    <property type="entry name" value="SPICHTHYIN, ISOFORM B"/>
    <property type="match status" value="1"/>
</dbReference>
<feature type="transmembrane region" description="Helical" evidence="6">
    <location>
        <begin position="46"/>
        <end position="66"/>
    </location>
</feature>
<reference evidence="7" key="1">
    <citation type="submission" date="2021-02" db="EMBL/GenBank/DDBJ databases">
        <authorList>
            <person name="Nowell W R."/>
        </authorList>
    </citation>
    <scope>NUCLEOTIDE SEQUENCE</scope>
</reference>
<feature type="transmembrane region" description="Helical" evidence="6">
    <location>
        <begin position="72"/>
        <end position="91"/>
    </location>
</feature>
<comment type="subcellular location">
    <subcellularLocation>
        <location evidence="1">Membrane</location>
        <topology evidence="1">Multi-pass membrane protein</topology>
    </subcellularLocation>
</comment>
<evidence type="ECO:0000256" key="3">
    <source>
        <dbReference type="ARBA" id="ARBA00022692"/>
    </source>
</evidence>
<feature type="transmembrane region" description="Helical" evidence="6">
    <location>
        <begin position="98"/>
        <end position="117"/>
    </location>
</feature>
<proteinExistence type="inferred from homology"/>
<organism evidence="7 8">
    <name type="scientific">Adineta steineri</name>
    <dbReference type="NCBI Taxonomy" id="433720"/>
    <lineage>
        <taxon>Eukaryota</taxon>
        <taxon>Metazoa</taxon>
        <taxon>Spiralia</taxon>
        <taxon>Gnathifera</taxon>
        <taxon>Rotifera</taxon>
        <taxon>Eurotatoria</taxon>
        <taxon>Bdelloidea</taxon>
        <taxon>Adinetida</taxon>
        <taxon>Adinetidae</taxon>
        <taxon>Adineta</taxon>
    </lineage>
</organism>
<sequence>MKSNDFFIGISLALLSNLFIGSSFVLKKKGLLKLSGGFRYLYEIQWWVGLITMGIGEICNFVAYGFAPASVVTPLGALSVLVSALMAVRFLNEKLNILKFLFFSFLICIGILCLIFYYAPRLGSQYVHIYILICSLLGAFTITAFIICILIQMIYLNKALNIFSTSGILFREWRLLTFVDIIACLVGFSVTICGLILINYLKINIELNDTKLLDIFSI</sequence>
<dbReference type="PANTHER" id="PTHR12570">
    <property type="match status" value="1"/>
</dbReference>
<evidence type="ECO:0000313" key="7">
    <source>
        <dbReference type="EMBL" id="CAF3684194.1"/>
    </source>
</evidence>
<dbReference type="InterPro" id="IPR008521">
    <property type="entry name" value="Mg_trans_NIPA"/>
</dbReference>
<evidence type="ECO:0000256" key="2">
    <source>
        <dbReference type="ARBA" id="ARBA00007230"/>
    </source>
</evidence>
<comment type="caution">
    <text evidence="7">The sequence shown here is derived from an EMBL/GenBank/DDBJ whole genome shotgun (WGS) entry which is preliminary data.</text>
</comment>
<dbReference type="AlphaFoldDB" id="A0A818TJV9"/>
<evidence type="ECO:0000256" key="1">
    <source>
        <dbReference type="ARBA" id="ARBA00004141"/>
    </source>
</evidence>
<gene>
    <name evidence="7" type="ORF">OKA104_LOCUS11341</name>
</gene>
<evidence type="ECO:0000256" key="6">
    <source>
        <dbReference type="SAM" id="Phobius"/>
    </source>
</evidence>
<name>A0A818TJV9_9BILA</name>